<comment type="caution">
    <text evidence="3">The sequence shown here is derived from an EMBL/GenBank/DDBJ whole genome shotgun (WGS) entry which is preliminary data.</text>
</comment>
<keyword evidence="2" id="KW-0472">Membrane</keyword>
<feature type="transmembrane region" description="Helical" evidence="2">
    <location>
        <begin position="12"/>
        <end position="33"/>
    </location>
</feature>
<keyword evidence="2" id="KW-1133">Transmembrane helix</keyword>
<evidence type="ECO:0000256" key="2">
    <source>
        <dbReference type="SAM" id="Phobius"/>
    </source>
</evidence>
<dbReference type="EMBL" id="JAEDAE010000004">
    <property type="protein sequence ID" value="MBH8558783.1"/>
    <property type="molecule type" value="Genomic_DNA"/>
</dbReference>
<feature type="transmembrane region" description="Helical" evidence="2">
    <location>
        <begin position="208"/>
        <end position="230"/>
    </location>
</feature>
<evidence type="ECO:0000313" key="4">
    <source>
        <dbReference type="Proteomes" id="UP000625631"/>
    </source>
</evidence>
<dbReference type="InterPro" id="IPR018650">
    <property type="entry name" value="STSV1_Orf64"/>
</dbReference>
<evidence type="ECO:0000256" key="1">
    <source>
        <dbReference type="SAM" id="MobiDB-lite"/>
    </source>
</evidence>
<feature type="transmembrane region" description="Helical" evidence="2">
    <location>
        <begin position="86"/>
        <end position="111"/>
    </location>
</feature>
<dbReference type="Proteomes" id="UP000625631">
    <property type="component" value="Unassembled WGS sequence"/>
</dbReference>
<keyword evidence="2" id="KW-0812">Transmembrane</keyword>
<feature type="region of interest" description="Disordered" evidence="1">
    <location>
        <begin position="496"/>
        <end position="519"/>
    </location>
</feature>
<organism evidence="3 4">
    <name type="scientific">Hymenobacter negativus</name>
    <dbReference type="NCBI Taxonomy" id="2795026"/>
    <lineage>
        <taxon>Bacteria</taxon>
        <taxon>Pseudomonadati</taxon>
        <taxon>Bacteroidota</taxon>
        <taxon>Cytophagia</taxon>
        <taxon>Cytophagales</taxon>
        <taxon>Hymenobacteraceae</taxon>
        <taxon>Hymenobacter</taxon>
    </lineage>
</organism>
<evidence type="ECO:0000313" key="3">
    <source>
        <dbReference type="EMBL" id="MBH8558783.1"/>
    </source>
</evidence>
<reference evidence="3 4" key="1">
    <citation type="submission" date="2020-12" db="EMBL/GenBank/DDBJ databases">
        <title>Hymenobacter sp.</title>
        <authorList>
            <person name="Kim M.K."/>
        </authorList>
    </citation>
    <scope>NUCLEOTIDE SEQUENCE [LARGE SCALE GENOMIC DNA]</scope>
    <source>
        <strain evidence="3 4">BT442</strain>
    </source>
</reference>
<sequence>MSQILSARTSPHRLTILGVLAAFGVAYGLLALVNHYLFRTYAFDLGIYNQAVWDYGHLRLNANSVMRYNNLLSDHLTLVQPFFGPLYYLFGSYTLLLVQIGLMLLGGYGAYRLHQLRTNGTQPGTSLALMVMFLSTWGIYSALAFDYHDNVLAAMLLPWLLYWLEADRRGRAAVVALLMALSKENMALWLVFIALGLAWLHWREPAKRRWALAVAAGAAVYFLVVVKFIIPALGSGDAYVYQQQYAALGHSTGEMLHTLLTRPFYVIGLLFRNNLPSADGDYAKLELHAMVLLSGGLALVRRPAYLFMLAPIYGQKLLSANVAHWGINYQYSIEFVPVLHAAVSQWLANVEPQRARRWGIGAAVLALVATVVSMQVRVSPYYDKSATKFFSGKHYHVDFDAGSVHRGLAVIPAEARVSATTALVPHLAARRSIYQFPYVADADYIAALPPSSIYPLSAPELAAQLQAYQASGRWRVVSAPGALLVLQRVHPLPVPTGQPLFERRGQGGTDTARGPGARQ</sequence>
<protein>
    <submittedName>
        <fullName evidence="3">DUF2079 domain-containing protein</fullName>
    </submittedName>
</protein>
<keyword evidence="4" id="KW-1185">Reference proteome</keyword>
<feature type="transmembrane region" description="Helical" evidence="2">
    <location>
        <begin position="123"/>
        <end position="141"/>
    </location>
</feature>
<dbReference type="RefSeq" id="WP_198075670.1">
    <property type="nucleotide sequence ID" value="NZ_JAEDAE010000004.1"/>
</dbReference>
<feature type="transmembrane region" description="Helical" evidence="2">
    <location>
        <begin position="185"/>
        <end position="202"/>
    </location>
</feature>
<dbReference type="Pfam" id="PF09852">
    <property type="entry name" value="DUF2079"/>
    <property type="match status" value="1"/>
</dbReference>
<accession>A0ABS0Q8X1</accession>
<gene>
    <name evidence="3" type="ORF">I7X13_12030</name>
</gene>
<proteinExistence type="predicted"/>
<name>A0ABS0Q8X1_9BACT</name>